<feature type="domain" description="Flagellar basal body rod protein N-terminal" evidence="8">
    <location>
        <begin position="5"/>
        <end position="35"/>
    </location>
</feature>
<dbReference type="KEGG" id="saqi:AXG55_11745"/>
<dbReference type="InterPro" id="IPR037925">
    <property type="entry name" value="FlgE/F/G-like"/>
</dbReference>
<dbReference type="PANTHER" id="PTHR30435">
    <property type="entry name" value="FLAGELLAR PROTEIN"/>
    <property type="match status" value="1"/>
</dbReference>
<dbReference type="STRING" id="1915309.AXG55_11745"/>
<keyword evidence="11" id="KW-0969">Cilium</keyword>
<comment type="subcellular location">
    <subcellularLocation>
        <location evidence="1 7">Bacterial flagellum basal body</location>
    </subcellularLocation>
</comment>
<dbReference type="GO" id="GO:0071978">
    <property type="term" value="P:bacterial-type flagellum-dependent swarming motility"/>
    <property type="evidence" value="ECO:0007669"/>
    <property type="project" value="TreeGrafter"/>
</dbReference>
<dbReference type="OrthoDB" id="5290298at2"/>
<evidence type="ECO:0000256" key="6">
    <source>
        <dbReference type="NCBIfam" id="TIGR02488"/>
    </source>
</evidence>
<dbReference type="SUPFAM" id="SSF117143">
    <property type="entry name" value="Flagellar hook protein flgE"/>
    <property type="match status" value="1"/>
</dbReference>
<evidence type="ECO:0000256" key="4">
    <source>
        <dbReference type="ARBA" id="ARBA00023143"/>
    </source>
</evidence>
<evidence type="ECO:0000259" key="8">
    <source>
        <dbReference type="Pfam" id="PF00460"/>
    </source>
</evidence>
<dbReference type="Pfam" id="PF06429">
    <property type="entry name" value="Flg_bbr_C"/>
    <property type="match status" value="1"/>
</dbReference>
<dbReference type="Pfam" id="PF22692">
    <property type="entry name" value="LlgE_F_G_D1"/>
    <property type="match status" value="1"/>
</dbReference>
<proteinExistence type="inferred from homology"/>
<dbReference type="Proteomes" id="UP000184731">
    <property type="component" value="Chromosome"/>
</dbReference>
<accession>A0A1L4D2X4</accession>
<evidence type="ECO:0000256" key="3">
    <source>
        <dbReference type="ARBA" id="ARBA00017948"/>
    </source>
</evidence>
<evidence type="ECO:0000259" key="9">
    <source>
        <dbReference type="Pfam" id="PF06429"/>
    </source>
</evidence>
<dbReference type="GO" id="GO:0009426">
    <property type="term" value="C:bacterial-type flagellum basal body, distal rod"/>
    <property type="evidence" value="ECO:0007669"/>
    <property type="project" value="UniProtKB-UniRule"/>
</dbReference>
<dbReference type="InterPro" id="IPR001444">
    <property type="entry name" value="Flag_bb_rod_N"/>
</dbReference>
<name>A0A1L4D2X4_9BACT</name>
<dbReference type="InterPro" id="IPR053967">
    <property type="entry name" value="LlgE_F_G-like_D1"/>
</dbReference>
<dbReference type="RefSeq" id="WP_148698288.1">
    <property type="nucleotide sequence ID" value="NZ_CP017834.1"/>
</dbReference>
<sequence>MLRSLNTAATGMDSQQRLIDTLSNNMANVNTIGFKASRAYFHDLLYQNIRAPGLQTTTGVVAPSGIQIGNGSKIVSVEKSFEEGAIKITNKDTDMAIMGKGFFRIQLPDGNIAYSRDGTFRRSADGRIVTAEGLPLIPEIVVPQNTLHLNIGIDGIVTAKVSGEQDPRNLGQIQLANFINPAGLNSMGRNLYTVTAASGEPIVSIPGENGLGTIDQGELETSNVNIVEEMVQLIVGQRAYELNSKVIKTGDEMLASTNQMK</sequence>
<gene>
    <name evidence="11" type="ORF">AXG55_11745</name>
</gene>
<dbReference type="EMBL" id="CP017834">
    <property type="protein sequence ID" value="APJ04541.1"/>
    <property type="molecule type" value="Genomic_DNA"/>
</dbReference>
<dbReference type="NCBIfam" id="TIGR03506">
    <property type="entry name" value="FlgEFG_subfam"/>
    <property type="match status" value="2"/>
</dbReference>
<keyword evidence="11" id="KW-0282">Flagellum</keyword>
<dbReference type="InterPro" id="IPR012834">
    <property type="entry name" value="FlgG_G_neg"/>
</dbReference>
<dbReference type="InterPro" id="IPR019776">
    <property type="entry name" value="Flagellar_basal_body_rod_CS"/>
</dbReference>
<organism evidence="11 12">
    <name type="scientific">Silvanigrella aquatica</name>
    <dbReference type="NCBI Taxonomy" id="1915309"/>
    <lineage>
        <taxon>Bacteria</taxon>
        <taxon>Pseudomonadati</taxon>
        <taxon>Bdellovibrionota</taxon>
        <taxon>Oligoflexia</taxon>
        <taxon>Silvanigrellales</taxon>
        <taxon>Silvanigrellaceae</taxon>
        <taxon>Silvanigrella</taxon>
    </lineage>
</organism>
<dbReference type="AlphaFoldDB" id="A0A1L4D2X4"/>
<reference evidence="11 12" key="1">
    <citation type="submission" date="2016-10" db="EMBL/GenBank/DDBJ databases">
        <title>Silvanigrella aquatica sp. nov., isolated from a freshwater lake located in the Black Forest, Germany, description of Silvanigrellaceae fam. nov., Silvanigrellales ord. nov., reclassification of the order Bdellovibrionales in the class Oligoflexia, reclassification of the families Bacteriovoracaceae and Halobacteriovoraceae in the new order Bacteriovoracales ord. nov., and reclassification of the family Pseudobacteriovoracaceae in the order Oligoflexiales.</title>
        <authorList>
            <person name="Hahn M.W."/>
            <person name="Schmidt J."/>
            <person name="Koll U."/>
            <person name="Rohde M."/>
            <person name="Verbag S."/>
            <person name="Pitt A."/>
            <person name="Nakai R."/>
            <person name="Naganuma T."/>
            <person name="Lang E."/>
        </authorList>
    </citation>
    <scope>NUCLEOTIDE SEQUENCE [LARGE SCALE GENOMIC DNA]</scope>
    <source>
        <strain evidence="11 12">MWH-Nonnen-W8red</strain>
    </source>
</reference>
<dbReference type="InterPro" id="IPR010930">
    <property type="entry name" value="Flg_bb/hook_C_dom"/>
</dbReference>
<evidence type="ECO:0000256" key="1">
    <source>
        <dbReference type="ARBA" id="ARBA00004117"/>
    </source>
</evidence>
<evidence type="ECO:0000256" key="7">
    <source>
        <dbReference type="RuleBase" id="RU362116"/>
    </source>
</evidence>
<dbReference type="InterPro" id="IPR020013">
    <property type="entry name" value="Flagellar_FlgE/F/G"/>
</dbReference>
<dbReference type="PROSITE" id="PS00588">
    <property type="entry name" value="FLAGELLA_BB_ROD"/>
    <property type="match status" value="1"/>
</dbReference>
<keyword evidence="11" id="KW-0966">Cell projection</keyword>
<keyword evidence="4 7" id="KW-0975">Bacterial flagellum</keyword>
<dbReference type="NCBIfam" id="TIGR02488">
    <property type="entry name" value="flgG_G_neg"/>
    <property type="match status" value="1"/>
</dbReference>
<protein>
    <recommendedName>
        <fullName evidence="3 6">Flagellar basal-body rod protein FlgG</fullName>
    </recommendedName>
</protein>
<feature type="domain" description="Flagellar basal-body/hook protein C-terminal" evidence="9">
    <location>
        <begin position="216"/>
        <end position="260"/>
    </location>
</feature>
<feature type="domain" description="Flagellar hook protein FlgE/F/G-like D1" evidence="10">
    <location>
        <begin position="96"/>
        <end position="159"/>
    </location>
</feature>
<evidence type="ECO:0000256" key="5">
    <source>
        <dbReference type="ARBA" id="ARBA00025933"/>
    </source>
</evidence>
<evidence type="ECO:0000259" key="10">
    <source>
        <dbReference type="Pfam" id="PF22692"/>
    </source>
</evidence>
<dbReference type="Pfam" id="PF00460">
    <property type="entry name" value="Flg_bb_rod"/>
    <property type="match status" value="1"/>
</dbReference>
<evidence type="ECO:0000313" key="12">
    <source>
        <dbReference type="Proteomes" id="UP000184731"/>
    </source>
</evidence>
<comment type="similarity">
    <text evidence="2 7">Belongs to the flagella basal body rod proteins family.</text>
</comment>
<dbReference type="PANTHER" id="PTHR30435:SF19">
    <property type="entry name" value="FLAGELLAR BASAL-BODY ROD PROTEIN FLGG"/>
    <property type="match status" value="1"/>
</dbReference>
<evidence type="ECO:0000256" key="2">
    <source>
        <dbReference type="ARBA" id="ARBA00009677"/>
    </source>
</evidence>
<keyword evidence="12" id="KW-1185">Reference proteome</keyword>
<comment type="subunit">
    <text evidence="5">The basal body constitutes a major portion of the flagellar organelle and consists of four rings (L,P,S, and M) mounted on a central rod. The rod consists of about 26 subunits of FlgG in the distal portion, and FlgB, FlgC and FlgF are thought to build up the proximal portion of the rod with about 6 subunits each.</text>
</comment>
<evidence type="ECO:0000313" key="11">
    <source>
        <dbReference type="EMBL" id="APJ04541.1"/>
    </source>
</evidence>